<proteinExistence type="inferred from homology"/>
<dbReference type="Proteomes" id="UP000277858">
    <property type="component" value="Chromosome"/>
</dbReference>
<sequence>MHSAGLPGDHRVVAQTRRGDPSPSPWQRVLRFARRGLVSYLMAWSSPVVLIGLAGTALIALGSLTPAYLPNNSPWWSRLGRFGLVGPSWRFVGTALVLTGLALLIDSWLRLRPGRRVQHREGAEPGRSDGHGVRPGRRSAGSGWFRAGVHPWAVLGVWGLPFLLAPPIFSHDAYSYAAQGWLVINDISPYDGYPGLLPGAFADQVAQEWRYTKTPYGPLAIQIQHLMVEFAGQNPYWSAVAMRIPALLGVILIGILSSRLARRTGHDPHFAAWFATLNPILVIDFIGGAHNDSLMMGLVVLALFVATLGRRSWVLGALIVGVSAAIKQPAFMAALALPLIRHPMRSWRGREVSLALTRILTSLALSVISFCVVSWLTGLGFGWYHAVGVPGMVITVSPATLIGLGVRQVLNLVGATGAAVGAIQVSQTIGLACGIVVIVVLAVRELPRRPLTFLALAYLTVTVAAPALHSWYVLWGFLLLPLVDDAARYVRPATWTTTALLAYGAVNLSWRNDYLSLGVVAAIMLVVTMIWHERRTGQAWTRRGAFRRGRRSRVGPEPCSRPSSGPVSGEPADKEQQ</sequence>
<evidence type="ECO:0000256" key="5">
    <source>
        <dbReference type="ARBA" id="ARBA00022989"/>
    </source>
</evidence>
<feature type="transmembrane region" description="Helical" evidence="9">
    <location>
        <begin position="236"/>
        <end position="258"/>
    </location>
</feature>
<dbReference type="EMBL" id="LR134473">
    <property type="protein sequence ID" value="VEI03985.1"/>
    <property type="molecule type" value="Genomic_DNA"/>
</dbReference>
<feature type="transmembrane region" description="Helical" evidence="9">
    <location>
        <begin position="89"/>
        <end position="109"/>
    </location>
</feature>
<organism evidence="10 11">
    <name type="scientific">Acidipropionibacterium jensenii</name>
    <dbReference type="NCBI Taxonomy" id="1749"/>
    <lineage>
        <taxon>Bacteria</taxon>
        <taxon>Bacillati</taxon>
        <taxon>Actinomycetota</taxon>
        <taxon>Actinomycetes</taxon>
        <taxon>Propionibacteriales</taxon>
        <taxon>Propionibacteriaceae</taxon>
        <taxon>Acidipropionibacterium</taxon>
    </lineage>
</organism>
<evidence type="ECO:0000256" key="8">
    <source>
        <dbReference type="SAM" id="MobiDB-lite"/>
    </source>
</evidence>
<keyword evidence="3" id="KW-0808">Transferase</keyword>
<evidence type="ECO:0000256" key="9">
    <source>
        <dbReference type="SAM" id="Phobius"/>
    </source>
</evidence>
<feature type="region of interest" description="Disordered" evidence="8">
    <location>
        <begin position="547"/>
        <end position="577"/>
    </location>
</feature>
<dbReference type="NCBIfam" id="NF038066">
    <property type="entry name" value="MptB"/>
    <property type="match status" value="1"/>
</dbReference>
<feature type="transmembrane region" description="Helical" evidence="9">
    <location>
        <begin position="37"/>
        <end position="69"/>
    </location>
</feature>
<feature type="transmembrane region" description="Helical" evidence="9">
    <location>
        <begin position="313"/>
        <end position="340"/>
    </location>
</feature>
<dbReference type="AlphaFoldDB" id="A0A3S4W9I8"/>
<keyword evidence="5 9" id="KW-1133">Transmembrane helix</keyword>
<dbReference type="STRING" id="1122997.GCA_000425285_00911"/>
<accession>A0A3S4W9I8</accession>
<reference evidence="10 11" key="1">
    <citation type="submission" date="2018-12" db="EMBL/GenBank/DDBJ databases">
        <authorList>
            <consortium name="Pathogen Informatics"/>
        </authorList>
    </citation>
    <scope>NUCLEOTIDE SEQUENCE [LARGE SCALE GENOMIC DNA]</scope>
    <source>
        <strain evidence="10 11">NCTC13652</strain>
    </source>
</reference>
<evidence type="ECO:0000256" key="1">
    <source>
        <dbReference type="ARBA" id="ARBA00004141"/>
    </source>
</evidence>
<comment type="subcellular location">
    <subcellularLocation>
        <location evidence="1">Membrane</location>
        <topology evidence="1">Multi-pass membrane protein</topology>
    </subcellularLocation>
</comment>
<feature type="transmembrane region" description="Helical" evidence="9">
    <location>
        <begin position="382"/>
        <end position="406"/>
    </location>
</feature>
<evidence type="ECO:0000313" key="11">
    <source>
        <dbReference type="Proteomes" id="UP000277858"/>
    </source>
</evidence>
<name>A0A3S4W9I8_9ACTN</name>
<feature type="transmembrane region" description="Helical" evidence="9">
    <location>
        <begin position="455"/>
        <end position="480"/>
    </location>
</feature>
<feature type="transmembrane region" description="Helical" evidence="9">
    <location>
        <begin position="418"/>
        <end position="443"/>
    </location>
</feature>
<feature type="transmembrane region" description="Helical" evidence="9">
    <location>
        <begin position="144"/>
        <end position="164"/>
    </location>
</feature>
<evidence type="ECO:0000256" key="2">
    <source>
        <dbReference type="ARBA" id="ARBA00022676"/>
    </source>
</evidence>
<dbReference type="GO" id="GO:0016020">
    <property type="term" value="C:membrane"/>
    <property type="evidence" value="ECO:0007669"/>
    <property type="project" value="UniProtKB-SubCell"/>
</dbReference>
<protein>
    <submittedName>
        <fullName evidence="10">Carotene biosynthesis associated membrane protein</fullName>
    </submittedName>
</protein>
<dbReference type="Pfam" id="PF26314">
    <property type="entry name" value="MptA_B_family"/>
    <property type="match status" value="1"/>
</dbReference>
<keyword evidence="2" id="KW-0328">Glycosyltransferase</keyword>
<dbReference type="InterPro" id="IPR049829">
    <property type="entry name" value="MptA/B-like"/>
</dbReference>
<keyword evidence="6 9" id="KW-0472">Membrane</keyword>
<feature type="transmembrane region" description="Helical" evidence="9">
    <location>
        <begin position="270"/>
        <end position="289"/>
    </location>
</feature>
<feature type="region of interest" description="Disordered" evidence="8">
    <location>
        <begin position="1"/>
        <end position="24"/>
    </location>
</feature>
<evidence type="ECO:0000256" key="7">
    <source>
        <dbReference type="ARBA" id="ARBA00043987"/>
    </source>
</evidence>
<feature type="transmembrane region" description="Helical" evidence="9">
    <location>
        <begin position="514"/>
        <end position="532"/>
    </location>
</feature>
<keyword evidence="11" id="KW-1185">Reference proteome</keyword>
<feature type="compositionally biased region" description="Basic and acidic residues" evidence="8">
    <location>
        <begin position="8"/>
        <end position="20"/>
    </location>
</feature>
<evidence type="ECO:0000256" key="6">
    <source>
        <dbReference type="ARBA" id="ARBA00023136"/>
    </source>
</evidence>
<evidence type="ECO:0000313" key="10">
    <source>
        <dbReference type="EMBL" id="VEI03985.1"/>
    </source>
</evidence>
<evidence type="ECO:0000256" key="3">
    <source>
        <dbReference type="ARBA" id="ARBA00022679"/>
    </source>
</evidence>
<gene>
    <name evidence="10" type="ORF">NCTC13652_02203</name>
</gene>
<evidence type="ECO:0000256" key="4">
    <source>
        <dbReference type="ARBA" id="ARBA00022692"/>
    </source>
</evidence>
<keyword evidence="4 9" id="KW-0812">Transmembrane</keyword>
<dbReference type="GO" id="GO:0016757">
    <property type="term" value="F:glycosyltransferase activity"/>
    <property type="evidence" value="ECO:0007669"/>
    <property type="project" value="UniProtKB-KW"/>
</dbReference>
<comment type="similarity">
    <text evidence="7">Belongs to the MptA/B family.</text>
</comment>
<feature type="transmembrane region" description="Helical" evidence="9">
    <location>
        <begin position="352"/>
        <end position="376"/>
    </location>
</feature>